<organism evidence="7 8">
    <name type="scientific">Tardiphaga robiniae</name>
    <dbReference type="NCBI Taxonomy" id="943830"/>
    <lineage>
        <taxon>Bacteria</taxon>
        <taxon>Pseudomonadati</taxon>
        <taxon>Pseudomonadota</taxon>
        <taxon>Alphaproteobacteria</taxon>
        <taxon>Hyphomicrobiales</taxon>
        <taxon>Nitrobacteraceae</taxon>
        <taxon>Tardiphaga</taxon>
    </lineage>
</organism>
<dbReference type="AlphaFoldDB" id="A0A164B5C0"/>
<keyword evidence="8" id="KW-1185">Reference proteome</keyword>
<feature type="transmembrane region" description="Helical" evidence="5">
    <location>
        <begin position="175"/>
        <end position="192"/>
    </location>
</feature>
<dbReference type="InterPro" id="IPR020846">
    <property type="entry name" value="MFS_dom"/>
</dbReference>
<evidence type="ECO:0000256" key="1">
    <source>
        <dbReference type="ARBA" id="ARBA00004141"/>
    </source>
</evidence>
<keyword evidence="2 5" id="KW-0812">Transmembrane</keyword>
<dbReference type="PANTHER" id="PTHR23508:SF10">
    <property type="entry name" value="CARBOXYLIC ACID TRANSPORTER PROTEIN HOMOLOG"/>
    <property type="match status" value="1"/>
</dbReference>
<proteinExistence type="predicted"/>
<keyword evidence="4 5" id="KW-0472">Membrane</keyword>
<dbReference type="EMBL" id="LVYV01000001">
    <property type="protein sequence ID" value="KZD25785.1"/>
    <property type="molecule type" value="Genomic_DNA"/>
</dbReference>
<feature type="transmembrane region" description="Helical" evidence="5">
    <location>
        <begin position="88"/>
        <end position="106"/>
    </location>
</feature>
<dbReference type="GO" id="GO:0046943">
    <property type="term" value="F:carboxylic acid transmembrane transporter activity"/>
    <property type="evidence" value="ECO:0007669"/>
    <property type="project" value="TreeGrafter"/>
</dbReference>
<evidence type="ECO:0000256" key="2">
    <source>
        <dbReference type="ARBA" id="ARBA00022692"/>
    </source>
</evidence>
<feature type="transmembrane region" description="Helical" evidence="5">
    <location>
        <begin position="147"/>
        <end position="169"/>
    </location>
</feature>
<feature type="transmembrane region" description="Helical" evidence="5">
    <location>
        <begin position="409"/>
        <end position="431"/>
    </location>
</feature>
<dbReference type="PROSITE" id="PS50850">
    <property type="entry name" value="MFS"/>
    <property type="match status" value="1"/>
</dbReference>
<feature type="transmembrane region" description="Helical" evidence="5">
    <location>
        <begin position="380"/>
        <end position="403"/>
    </location>
</feature>
<comment type="caution">
    <text evidence="7">The sequence shown here is derived from an EMBL/GenBank/DDBJ whole genome shotgun (WGS) entry which is preliminary data.</text>
</comment>
<dbReference type="STRING" id="943830.A4A58_05225"/>
<dbReference type="Gene3D" id="1.20.1250.20">
    <property type="entry name" value="MFS general substrate transporter like domains"/>
    <property type="match status" value="1"/>
</dbReference>
<protein>
    <submittedName>
        <fullName evidence="7">MFS transporter</fullName>
    </submittedName>
</protein>
<dbReference type="CDD" id="cd17316">
    <property type="entry name" value="MFS_SV2_like"/>
    <property type="match status" value="1"/>
</dbReference>
<evidence type="ECO:0000256" key="3">
    <source>
        <dbReference type="ARBA" id="ARBA00022989"/>
    </source>
</evidence>
<feature type="transmembrane region" description="Helical" evidence="5">
    <location>
        <begin position="294"/>
        <end position="313"/>
    </location>
</feature>
<feature type="transmembrane region" description="Helical" evidence="5">
    <location>
        <begin position="345"/>
        <end position="368"/>
    </location>
</feature>
<sequence>MPTSVNAGGRLDRLPIGPFHYRIMTLIGIGMFFDGFDIYIAGTVLGVTLKSGFSTLAENALFISATFFGMMLGSFGTGFLGDRYGRRFSYQFNLLLFGVASLAAAFAPNMTILILCRFVMGLGLGAENVVGYSTMTEFVPARSRGKYLGLMAVCVVSGLPVALLVASFVVPMFGWRAMFVLGGVGALVVWYMRKNLPESPRWLEAVGRHKEAEALMQKIESEAAQGKPLPPVTTVPTVQASGQLSSLFAPPLLSRMIVGSVCLITINTLLYGFVTWLPVFFIKQGLSVATSFSYSLLMALGAPVGSAIGALTADRWGRKPTIIGASMVAVVLGAIYPMISDPLLLPAVGFALTIPIYVLVALLFGIYIPELFPTEVRLRASGIVNTLGRGATIVTPFLVVTLFEARGVAGVMALMIGLLMLQIITVWAFGIEPRNRSLEEMKTDESAAPVLKEAS</sequence>
<evidence type="ECO:0000313" key="7">
    <source>
        <dbReference type="EMBL" id="KZD25785.1"/>
    </source>
</evidence>
<dbReference type="InterPro" id="IPR005829">
    <property type="entry name" value="Sugar_transporter_CS"/>
</dbReference>
<gene>
    <name evidence="7" type="ORF">A4A58_05225</name>
</gene>
<feature type="transmembrane region" description="Helical" evidence="5">
    <location>
        <begin position="21"/>
        <end position="41"/>
    </location>
</feature>
<dbReference type="InterPro" id="IPR011701">
    <property type="entry name" value="MFS"/>
</dbReference>
<evidence type="ECO:0000256" key="4">
    <source>
        <dbReference type="ARBA" id="ARBA00023136"/>
    </source>
</evidence>
<dbReference type="OrthoDB" id="9784658at2"/>
<accession>A0A164B5C0</accession>
<dbReference type="GO" id="GO:0005886">
    <property type="term" value="C:plasma membrane"/>
    <property type="evidence" value="ECO:0007669"/>
    <property type="project" value="TreeGrafter"/>
</dbReference>
<dbReference type="Proteomes" id="UP000076574">
    <property type="component" value="Unassembled WGS sequence"/>
</dbReference>
<evidence type="ECO:0000256" key="5">
    <source>
        <dbReference type="SAM" id="Phobius"/>
    </source>
</evidence>
<dbReference type="SUPFAM" id="SSF103473">
    <property type="entry name" value="MFS general substrate transporter"/>
    <property type="match status" value="1"/>
</dbReference>
<feature type="domain" description="Major facilitator superfamily (MFS) profile" evidence="6">
    <location>
        <begin position="23"/>
        <end position="434"/>
    </location>
</feature>
<feature type="transmembrane region" description="Helical" evidence="5">
    <location>
        <begin position="112"/>
        <end position="135"/>
    </location>
</feature>
<feature type="transmembrane region" description="Helical" evidence="5">
    <location>
        <begin position="320"/>
        <end position="339"/>
    </location>
</feature>
<comment type="subcellular location">
    <subcellularLocation>
        <location evidence="1">Membrane</location>
        <topology evidence="1">Multi-pass membrane protein</topology>
    </subcellularLocation>
</comment>
<feature type="transmembrane region" description="Helical" evidence="5">
    <location>
        <begin position="61"/>
        <end position="81"/>
    </location>
</feature>
<reference evidence="7 8" key="1">
    <citation type="submission" date="2016-03" db="EMBL/GenBank/DDBJ databases">
        <title>Microsymbionts genomes from the relict species Vavilovia formosa (Stev.) Fed.</title>
        <authorList>
            <person name="Kopat V."/>
            <person name="Chirak E."/>
            <person name="Kimeklis A."/>
            <person name="Andronov E."/>
        </authorList>
    </citation>
    <scope>NUCLEOTIDE SEQUENCE [LARGE SCALE GENOMIC DNA]</scope>
    <source>
        <strain evidence="7 8">Vaf07</strain>
    </source>
</reference>
<keyword evidence="3 5" id="KW-1133">Transmembrane helix</keyword>
<dbReference type="PANTHER" id="PTHR23508">
    <property type="entry name" value="CARBOXYLIC ACID TRANSPORTER PROTEIN HOMOLOG"/>
    <property type="match status" value="1"/>
</dbReference>
<dbReference type="Pfam" id="PF07690">
    <property type="entry name" value="MFS_1"/>
    <property type="match status" value="1"/>
</dbReference>
<dbReference type="RefSeq" id="WP_068730272.1">
    <property type="nucleotide sequence ID" value="NZ_LVYV01000001.1"/>
</dbReference>
<dbReference type="PROSITE" id="PS00216">
    <property type="entry name" value="SUGAR_TRANSPORT_1"/>
    <property type="match status" value="1"/>
</dbReference>
<name>A0A164B5C0_9BRAD</name>
<evidence type="ECO:0000259" key="6">
    <source>
        <dbReference type="PROSITE" id="PS50850"/>
    </source>
</evidence>
<dbReference type="InterPro" id="IPR036259">
    <property type="entry name" value="MFS_trans_sf"/>
</dbReference>
<evidence type="ECO:0000313" key="8">
    <source>
        <dbReference type="Proteomes" id="UP000076574"/>
    </source>
</evidence>
<feature type="transmembrane region" description="Helical" evidence="5">
    <location>
        <begin position="252"/>
        <end position="274"/>
    </location>
</feature>